<reference evidence="1 2" key="1">
    <citation type="journal article" date="2017" name="Nat. Ecol. Evol.">
        <title>Scallop genome provides insights into evolution of bilaterian karyotype and development.</title>
        <authorList>
            <person name="Wang S."/>
            <person name="Zhang J."/>
            <person name="Jiao W."/>
            <person name="Li J."/>
            <person name="Xun X."/>
            <person name="Sun Y."/>
            <person name="Guo X."/>
            <person name="Huan P."/>
            <person name="Dong B."/>
            <person name="Zhang L."/>
            <person name="Hu X."/>
            <person name="Sun X."/>
            <person name="Wang J."/>
            <person name="Zhao C."/>
            <person name="Wang Y."/>
            <person name="Wang D."/>
            <person name="Huang X."/>
            <person name="Wang R."/>
            <person name="Lv J."/>
            <person name="Li Y."/>
            <person name="Zhang Z."/>
            <person name="Liu B."/>
            <person name="Lu W."/>
            <person name="Hui Y."/>
            <person name="Liang J."/>
            <person name="Zhou Z."/>
            <person name="Hou R."/>
            <person name="Li X."/>
            <person name="Liu Y."/>
            <person name="Li H."/>
            <person name="Ning X."/>
            <person name="Lin Y."/>
            <person name="Zhao L."/>
            <person name="Xing Q."/>
            <person name="Dou J."/>
            <person name="Li Y."/>
            <person name="Mao J."/>
            <person name="Guo H."/>
            <person name="Dou H."/>
            <person name="Li T."/>
            <person name="Mu C."/>
            <person name="Jiang W."/>
            <person name="Fu Q."/>
            <person name="Fu X."/>
            <person name="Miao Y."/>
            <person name="Liu J."/>
            <person name="Yu Q."/>
            <person name="Li R."/>
            <person name="Liao H."/>
            <person name="Li X."/>
            <person name="Kong Y."/>
            <person name="Jiang Z."/>
            <person name="Chourrout D."/>
            <person name="Li R."/>
            <person name="Bao Z."/>
        </authorList>
    </citation>
    <scope>NUCLEOTIDE SEQUENCE [LARGE SCALE GENOMIC DNA]</scope>
    <source>
        <strain evidence="1 2">PY_sf001</strain>
    </source>
</reference>
<dbReference type="EMBL" id="NEDP02001107">
    <property type="protein sequence ID" value="OWF54300.1"/>
    <property type="molecule type" value="Genomic_DNA"/>
</dbReference>
<name>A0A210QZX5_MIZYE</name>
<accession>A0A210QZX5</accession>
<organism evidence="1 2">
    <name type="scientific">Mizuhopecten yessoensis</name>
    <name type="common">Japanese scallop</name>
    <name type="synonym">Patinopecten yessoensis</name>
    <dbReference type="NCBI Taxonomy" id="6573"/>
    <lineage>
        <taxon>Eukaryota</taxon>
        <taxon>Metazoa</taxon>
        <taxon>Spiralia</taxon>
        <taxon>Lophotrochozoa</taxon>
        <taxon>Mollusca</taxon>
        <taxon>Bivalvia</taxon>
        <taxon>Autobranchia</taxon>
        <taxon>Pteriomorphia</taxon>
        <taxon>Pectinida</taxon>
        <taxon>Pectinoidea</taxon>
        <taxon>Pectinidae</taxon>
        <taxon>Mizuhopecten</taxon>
    </lineage>
</organism>
<dbReference type="Proteomes" id="UP000242188">
    <property type="component" value="Unassembled WGS sequence"/>
</dbReference>
<dbReference type="AlphaFoldDB" id="A0A210QZX5"/>
<evidence type="ECO:0000313" key="1">
    <source>
        <dbReference type="EMBL" id="OWF54300.1"/>
    </source>
</evidence>
<gene>
    <name evidence="1" type="ORF">KP79_PYT19766</name>
</gene>
<keyword evidence="2" id="KW-1185">Reference proteome</keyword>
<comment type="caution">
    <text evidence="1">The sequence shown here is derived from an EMBL/GenBank/DDBJ whole genome shotgun (WGS) entry which is preliminary data.</text>
</comment>
<sequence>MPNDHIWGPYKDLVYSETFGYVYGAEYEEPKVLFGMPNYAEDVPCAVCLSKQHTAYLMIPGRTQCYPGWTEVYQGDLAWQPHSTSVLMGTPRQCPGEIPMMGTGDCSMVSKPSVGPCLVLRMKMGYFSRVLSV</sequence>
<proteinExistence type="predicted"/>
<evidence type="ECO:0000313" key="2">
    <source>
        <dbReference type="Proteomes" id="UP000242188"/>
    </source>
</evidence>
<protein>
    <submittedName>
        <fullName evidence="1">Uncharacterized protein</fullName>
    </submittedName>
</protein>